<dbReference type="PANTHER" id="PTHR24104">
    <property type="entry name" value="E3 UBIQUITIN-PROTEIN LIGASE NHLRC1-RELATED"/>
    <property type="match status" value="1"/>
</dbReference>
<protein>
    <submittedName>
        <fullName evidence="1">NHL repeat containing protein</fullName>
    </submittedName>
</protein>
<dbReference type="PROSITE" id="PS51257">
    <property type="entry name" value="PROKAR_LIPOPROTEIN"/>
    <property type="match status" value="1"/>
</dbReference>
<sequence length="683" mass="71321">MIDRLGVTRWVTLSLFLLACGAGLVACNGGSDNPHLSGIVRSGYGNGLAGYNVSLYANFVDRADGWQLVAVGSTDLNGNFDFSYVLPTERSVLVVLAERGPAMLASAIGYGSNVPANIVVNEATTVATGNAFAQFVRGRRIAGNAVGMINAVRMAGNLAHPGTGDAGAVVSRSPNGVETSTLATFNSLANAVAACVASDAACQSLFNAARPPGGVTPDNVLQAVANIVKYPSYPGYPNDQLDPVFELSSANPVYRPALANRPTSWLLFLKITGGFYSAQDSGNLMNGPGNFAIDADGYVYFDTNYIPRPIGEFACASNRAVKLTPWGENAANSPFFNGGLSGQGFGVQFDPSGRLWIANFGFQDPPCEFLPQKATKNSVSLFTRDGTALSPPQGFTQGNISWPQGISSDRQGNISIANCGNDTVTMFRNGDPAQAVSIPLGPAPPANDPQIKPFGTVIDLQGNLWVTGNRSNAMYVLSPAGTLIATLPSTHNGKTVITKPIGNTVDSQGNVWVANSDWLDSPCPTRNVLGSATQPSVTMYRASDRTPHPNSPFNGGGITLPWGVAVDGDDTVWVLNFGVTPPGPHNDPTMVTGVSRLCGADTTRCPPGLSTGEPISPSTGYRSNALQRMTAGAVDPSGNLWVTNNWKIDADPFQNPGGNAVVILVGAAAPIRTPVIGPPEAFR</sequence>
<name>A0A0U3U9K9_9BACT</name>
<dbReference type="SUPFAM" id="SSF101898">
    <property type="entry name" value="NHL repeat"/>
    <property type="match status" value="1"/>
</dbReference>
<dbReference type="GO" id="GO:0008270">
    <property type="term" value="F:zinc ion binding"/>
    <property type="evidence" value="ECO:0007669"/>
    <property type="project" value="UniProtKB-KW"/>
</dbReference>
<accession>A0A0U3U9K9</accession>
<dbReference type="AlphaFoldDB" id="A0A0U3U9K9"/>
<dbReference type="PANTHER" id="PTHR24104:SF25">
    <property type="entry name" value="PROTEIN LIN-41"/>
    <property type="match status" value="1"/>
</dbReference>
<proteinExistence type="predicted"/>
<dbReference type="EMBL" id="KT944257">
    <property type="protein sequence ID" value="ALV86328.1"/>
    <property type="molecule type" value="Genomic_DNA"/>
</dbReference>
<dbReference type="Gene3D" id="2.120.10.30">
    <property type="entry name" value="TolB, C-terminal domain"/>
    <property type="match status" value="1"/>
</dbReference>
<organism evidence="1">
    <name type="scientific">uncultured bacterium 5</name>
    <dbReference type="NCBI Taxonomy" id="1748277"/>
    <lineage>
        <taxon>Bacteria</taxon>
        <taxon>environmental samples</taxon>
    </lineage>
</organism>
<evidence type="ECO:0000313" key="1">
    <source>
        <dbReference type="EMBL" id="ALV86328.1"/>
    </source>
</evidence>
<reference evidence="1" key="1">
    <citation type="submission" date="2015-10" db="EMBL/GenBank/DDBJ databases">
        <title>Biosynthesis of SCL-MCL polyhydroxyalkanoates by metagenomic clones in Pseudomonas putida.</title>
        <authorList>
            <person name="Cheng J."/>
            <person name="Charles T.C."/>
        </authorList>
    </citation>
    <scope>NUCLEOTIDE SEQUENCE</scope>
</reference>
<dbReference type="InterPro" id="IPR011042">
    <property type="entry name" value="6-blade_b-propeller_TolB-like"/>
</dbReference>
<dbReference type="InterPro" id="IPR050952">
    <property type="entry name" value="TRIM-NHL_E3_ligases"/>
</dbReference>